<dbReference type="AlphaFoldDB" id="A0A4Y9ZPT2"/>
<evidence type="ECO:0000256" key="1">
    <source>
        <dbReference type="SAM" id="MobiDB-lite"/>
    </source>
</evidence>
<feature type="compositionally biased region" description="Basic and acidic residues" evidence="1">
    <location>
        <begin position="168"/>
        <end position="185"/>
    </location>
</feature>
<dbReference type="Proteomes" id="UP000298061">
    <property type="component" value="Unassembled WGS sequence"/>
</dbReference>
<keyword evidence="3" id="KW-1185">Reference proteome</keyword>
<comment type="caution">
    <text evidence="2">The sequence shown here is derived from an EMBL/GenBank/DDBJ whole genome shotgun (WGS) entry which is preliminary data.</text>
</comment>
<feature type="region of interest" description="Disordered" evidence="1">
    <location>
        <begin position="164"/>
        <end position="206"/>
    </location>
</feature>
<sequence length="206" mass="23791">MYLTQCPSPTRSTNHALSCTPTISEELHGYTRKIGAYKTPYATARKVAIALSLDLTGEEQRVVARALQKYLVTQKIPIHHHILHWPPGSTDGPDTSVFVSQVVSLKDDPDLGKRELEEREEDKAAKTWLIEHDVEEDELEWVSLWHRFDFMPYGIEEHGPLVEYTYSEPKEPREKEEREKEKGPTRQELIAKMANNGDLERIANWR</sequence>
<name>A0A4Y9ZPT2_9AGAM</name>
<proteinExistence type="predicted"/>
<evidence type="ECO:0000313" key="2">
    <source>
        <dbReference type="EMBL" id="TFY76067.1"/>
    </source>
</evidence>
<evidence type="ECO:0000313" key="3">
    <source>
        <dbReference type="Proteomes" id="UP000298061"/>
    </source>
</evidence>
<protein>
    <submittedName>
        <fullName evidence="2">Uncharacterized protein</fullName>
    </submittedName>
</protein>
<organism evidence="2 3">
    <name type="scientific">Hericium alpestre</name>
    <dbReference type="NCBI Taxonomy" id="135208"/>
    <lineage>
        <taxon>Eukaryota</taxon>
        <taxon>Fungi</taxon>
        <taxon>Dikarya</taxon>
        <taxon>Basidiomycota</taxon>
        <taxon>Agaricomycotina</taxon>
        <taxon>Agaricomycetes</taxon>
        <taxon>Russulales</taxon>
        <taxon>Hericiaceae</taxon>
        <taxon>Hericium</taxon>
    </lineage>
</organism>
<reference evidence="2 3" key="1">
    <citation type="submission" date="2019-02" db="EMBL/GenBank/DDBJ databases">
        <title>Genome sequencing of the rare red list fungi Hericium alpestre (H. flagellum).</title>
        <authorList>
            <person name="Buettner E."/>
            <person name="Kellner H."/>
        </authorList>
    </citation>
    <scope>NUCLEOTIDE SEQUENCE [LARGE SCALE GENOMIC DNA]</scope>
    <source>
        <strain evidence="2 3">DSM 108284</strain>
    </source>
</reference>
<dbReference type="EMBL" id="SFCI01001332">
    <property type="protein sequence ID" value="TFY76067.1"/>
    <property type="molecule type" value="Genomic_DNA"/>
</dbReference>
<gene>
    <name evidence="2" type="ORF">EWM64_g7945</name>
</gene>
<accession>A0A4Y9ZPT2</accession>